<dbReference type="OrthoDB" id="391988at2759"/>
<name>A0A9P7JS74_9AGAM</name>
<dbReference type="GeneID" id="64706404"/>
<dbReference type="Gene3D" id="3.40.50.300">
    <property type="entry name" value="P-loop containing nucleotide triphosphate hydrolases"/>
    <property type="match status" value="1"/>
</dbReference>
<dbReference type="InterPro" id="IPR027417">
    <property type="entry name" value="P-loop_NTPase"/>
</dbReference>
<comment type="caution">
    <text evidence="1">The sequence shown here is derived from an EMBL/GenBank/DDBJ whole genome shotgun (WGS) entry which is preliminary data.</text>
</comment>
<evidence type="ECO:0008006" key="3">
    <source>
        <dbReference type="Google" id="ProtNLM"/>
    </source>
</evidence>
<accession>A0A9P7JS74</accession>
<evidence type="ECO:0000313" key="2">
    <source>
        <dbReference type="Proteomes" id="UP000823399"/>
    </source>
</evidence>
<dbReference type="Proteomes" id="UP000823399">
    <property type="component" value="Unassembled WGS sequence"/>
</dbReference>
<proteinExistence type="predicted"/>
<dbReference type="SUPFAM" id="SSF52540">
    <property type="entry name" value="P-loop containing nucleoside triphosphate hydrolases"/>
    <property type="match status" value="1"/>
</dbReference>
<evidence type="ECO:0000313" key="1">
    <source>
        <dbReference type="EMBL" id="KAG2104326.1"/>
    </source>
</evidence>
<dbReference type="AlphaFoldDB" id="A0A9P7JS74"/>
<dbReference type="RefSeq" id="XP_041290831.1">
    <property type="nucleotide sequence ID" value="XM_041444145.1"/>
</dbReference>
<keyword evidence="2" id="KW-1185">Reference proteome</keyword>
<dbReference type="CDD" id="cd00882">
    <property type="entry name" value="Ras_like_GTPase"/>
    <property type="match status" value="1"/>
</dbReference>
<gene>
    <name evidence="1" type="ORF">F5147DRAFT_838278</name>
</gene>
<organism evidence="1 2">
    <name type="scientific">Suillus discolor</name>
    <dbReference type="NCBI Taxonomy" id="1912936"/>
    <lineage>
        <taxon>Eukaryota</taxon>
        <taxon>Fungi</taxon>
        <taxon>Dikarya</taxon>
        <taxon>Basidiomycota</taxon>
        <taxon>Agaricomycotina</taxon>
        <taxon>Agaricomycetes</taxon>
        <taxon>Agaricomycetidae</taxon>
        <taxon>Boletales</taxon>
        <taxon>Suillineae</taxon>
        <taxon>Suillaceae</taxon>
        <taxon>Suillus</taxon>
    </lineage>
</organism>
<protein>
    <recommendedName>
        <fullName evidence="3">G domain-containing protein</fullName>
    </recommendedName>
</protein>
<sequence>MANTPHASTVPCPLNISGITINFKKSKMDIEFAEVRMGELRSVLQSVPLIGCKRKKRFRWTFSPPWVLSHKENFSLHMDCLDKKVWYSRKTEDFSFNPDDIFCAYGASQGQDYTAYYNKIKIDVQFFRNTTTIPRFRILVIGKTGVGKSSLINDVFGVEEMIDLRGASIDHEFISPQNDKFVLHGGKGFGLRDNLETIRDFIDRRRNMSPEHQLHAVWLCLQTPRTGRRLLDTRTKEFLTLKRSGILGNVPVIVVLTKYDRLVDHIQLTLDKTFIKGLSNEKIKELARKNAETELQNICIRPLEKFAGSNISHAAISTNEDYEKTLTHLVQIAENCVTQHSASKAAVMISIRAAQRVDPELKIKASFEIAKKRYRKTFSCCCAIFKKPKMWDFLHALHDDIINVWNFYDLHHYLDNRKFRESISKMIEVGPTKGHRHFFSLAPVIRHIMSYIVNLTLVSQTLYFVSGHQKITRRAIKLAVSSYLASPIRAQARVWIQTCDRQLSILDRVDRDSIVGVIRSHSINATQRVERRENTQWAAPPQWTARRENTQWAERPQWAEPRQNIHMSAPIHTPATIIHPNPTMNYHTIMAERPQWAEPQQIIHMSAPIHTMDHHIMAEPPQWAEPHQIIHMSSPIHTMDHHIMAEPPQWAEGRENIHMSDTPAITIHSLLN</sequence>
<dbReference type="EMBL" id="JABBWM010000041">
    <property type="protein sequence ID" value="KAG2104326.1"/>
    <property type="molecule type" value="Genomic_DNA"/>
</dbReference>
<reference evidence="1" key="1">
    <citation type="journal article" date="2020" name="New Phytol.">
        <title>Comparative genomics reveals dynamic genome evolution in host specialist ectomycorrhizal fungi.</title>
        <authorList>
            <person name="Lofgren L.A."/>
            <person name="Nguyen N.H."/>
            <person name="Vilgalys R."/>
            <person name="Ruytinx J."/>
            <person name="Liao H.L."/>
            <person name="Branco S."/>
            <person name="Kuo A."/>
            <person name="LaButti K."/>
            <person name="Lipzen A."/>
            <person name="Andreopoulos W."/>
            <person name="Pangilinan J."/>
            <person name="Riley R."/>
            <person name="Hundley H."/>
            <person name="Na H."/>
            <person name="Barry K."/>
            <person name="Grigoriev I.V."/>
            <person name="Stajich J.E."/>
            <person name="Kennedy P.G."/>
        </authorList>
    </citation>
    <scope>NUCLEOTIDE SEQUENCE</scope>
    <source>
        <strain evidence="1">FC423</strain>
    </source>
</reference>